<dbReference type="OrthoDB" id="21342at2"/>
<feature type="domain" description="VOC" evidence="2">
    <location>
        <begin position="172"/>
        <end position="297"/>
    </location>
</feature>
<gene>
    <name evidence="3" type="ORF">SAMN05421835_107249</name>
</gene>
<dbReference type="STRING" id="115433.SAMN05421835_107249"/>
<dbReference type="EMBL" id="FORP01000007">
    <property type="protein sequence ID" value="SFJ68556.1"/>
    <property type="molecule type" value="Genomic_DNA"/>
</dbReference>
<dbReference type="RefSeq" id="WP_091507603.1">
    <property type="nucleotide sequence ID" value="NZ_FORP01000007.1"/>
</dbReference>
<dbReference type="Gene3D" id="3.40.630.30">
    <property type="match status" value="1"/>
</dbReference>
<dbReference type="SUPFAM" id="SSF54593">
    <property type="entry name" value="Glyoxalase/Bleomycin resistance protein/Dihydroxybiphenyl dioxygenase"/>
    <property type="match status" value="1"/>
</dbReference>
<evidence type="ECO:0000313" key="4">
    <source>
        <dbReference type="Proteomes" id="UP000199025"/>
    </source>
</evidence>
<dbReference type="InterPro" id="IPR037523">
    <property type="entry name" value="VOC_core"/>
</dbReference>
<keyword evidence="4" id="KW-1185">Reference proteome</keyword>
<dbReference type="InterPro" id="IPR016181">
    <property type="entry name" value="Acyl_CoA_acyltransferase"/>
</dbReference>
<dbReference type="InterPro" id="IPR051531">
    <property type="entry name" value="N-acetyltransferase"/>
</dbReference>
<dbReference type="SUPFAM" id="SSF55729">
    <property type="entry name" value="Acyl-CoA N-acyltransferases (Nat)"/>
    <property type="match status" value="1"/>
</dbReference>
<dbReference type="Gene3D" id="3.10.180.10">
    <property type="entry name" value="2,3-Dihydroxybiphenyl 1,2-Dioxygenase, domain 1"/>
    <property type="match status" value="1"/>
</dbReference>
<evidence type="ECO:0000259" key="1">
    <source>
        <dbReference type="PROSITE" id="PS51186"/>
    </source>
</evidence>
<dbReference type="PROSITE" id="PS51186">
    <property type="entry name" value="GNAT"/>
    <property type="match status" value="1"/>
</dbReference>
<reference evidence="3 4" key="1">
    <citation type="submission" date="2016-10" db="EMBL/GenBank/DDBJ databases">
        <authorList>
            <person name="de Groot N.N."/>
        </authorList>
    </citation>
    <scope>NUCLEOTIDE SEQUENCE [LARGE SCALE GENOMIC DNA]</scope>
    <source>
        <strain evidence="3 4">DSM 44468</strain>
    </source>
</reference>
<dbReference type="Pfam" id="PF13669">
    <property type="entry name" value="Glyoxalase_4"/>
    <property type="match status" value="1"/>
</dbReference>
<proteinExistence type="predicted"/>
<name>A0A1I3TFX1_9PSEU</name>
<dbReference type="CDD" id="cd04301">
    <property type="entry name" value="NAT_SF"/>
    <property type="match status" value="1"/>
</dbReference>
<dbReference type="PANTHER" id="PTHR43792">
    <property type="entry name" value="GNAT FAMILY, PUTATIVE (AFU_ORTHOLOGUE AFUA_3G00765)-RELATED-RELATED"/>
    <property type="match status" value="1"/>
</dbReference>
<organism evidence="3 4">
    <name type="scientific">Amycolatopsis sacchari</name>
    <dbReference type="NCBI Taxonomy" id="115433"/>
    <lineage>
        <taxon>Bacteria</taxon>
        <taxon>Bacillati</taxon>
        <taxon>Actinomycetota</taxon>
        <taxon>Actinomycetes</taxon>
        <taxon>Pseudonocardiales</taxon>
        <taxon>Pseudonocardiaceae</taxon>
        <taxon>Amycolatopsis</taxon>
    </lineage>
</organism>
<feature type="domain" description="N-acetyltransferase" evidence="1">
    <location>
        <begin position="11"/>
        <end position="169"/>
    </location>
</feature>
<evidence type="ECO:0000313" key="3">
    <source>
        <dbReference type="EMBL" id="SFJ68556.1"/>
    </source>
</evidence>
<dbReference type="Pfam" id="PF13302">
    <property type="entry name" value="Acetyltransf_3"/>
    <property type="match status" value="1"/>
</dbReference>
<keyword evidence="3" id="KW-0808">Transferase</keyword>
<dbReference type="InterPro" id="IPR029068">
    <property type="entry name" value="Glyas_Bleomycin-R_OHBP_Dase"/>
</dbReference>
<sequence>MKVPVLRTPRLTLRSLRPTDTEAILRIFADPGQSRHLAVDYSDPERCREMVGRRLAYDGPDGLGHWVIEHDGRVIGLAHLRPSSDLPPGTAEIGYFLDPAHGGQGFATEAATALLDHGLRTIGVSAVWALVHEANTASRRLVERLGFQDVGGEEHYGGPHRVYIALPGHHGHLHHVELWVPDLARAEASLGWLLTELGWHEFQRWPAGISWKQGPTYVVVEVSPALTASEHDRCRPGLNHLALHAGSPHRVDELAREAGRHGWRPLFPDRYPHAGGPDHYAAYLENADGFEVELVAERPGVTQEG</sequence>
<dbReference type="Proteomes" id="UP000199025">
    <property type="component" value="Unassembled WGS sequence"/>
</dbReference>
<accession>A0A1I3TFX1</accession>
<evidence type="ECO:0000259" key="2">
    <source>
        <dbReference type="PROSITE" id="PS51819"/>
    </source>
</evidence>
<dbReference type="GO" id="GO:0016747">
    <property type="term" value="F:acyltransferase activity, transferring groups other than amino-acyl groups"/>
    <property type="evidence" value="ECO:0007669"/>
    <property type="project" value="InterPro"/>
</dbReference>
<dbReference type="PANTHER" id="PTHR43792:SF1">
    <property type="entry name" value="N-ACETYLTRANSFERASE DOMAIN-CONTAINING PROTEIN"/>
    <property type="match status" value="1"/>
</dbReference>
<dbReference type="PROSITE" id="PS51819">
    <property type="entry name" value="VOC"/>
    <property type="match status" value="1"/>
</dbReference>
<dbReference type="AlphaFoldDB" id="A0A1I3TFX1"/>
<protein>
    <submittedName>
        <fullName evidence="3">Protein N-acetyltransferase, RimJ/RimL family</fullName>
    </submittedName>
</protein>
<dbReference type="InterPro" id="IPR000182">
    <property type="entry name" value="GNAT_dom"/>
</dbReference>